<name>A0AA96J896_9MICO</name>
<dbReference type="AlphaFoldDB" id="A0AA96J896"/>
<keyword evidence="4" id="KW-1185">Reference proteome</keyword>
<dbReference type="EMBL" id="CP134880">
    <property type="protein sequence ID" value="WNM27745.1"/>
    <property type="molecule type" value="Genomic_DNA"/>
</dbReference>
<keyword evidence="2" id="KW-0378">Hydrolase</keyword>
<keyword evidence="1" id="KW-1133">Transmembrane helix</keyword>
<keyword evidence="1" id="KW-0812">Transmembrane</keyword>
<dbReference type="InterPro" id="IPR021202">
    <property type="entry name" value="Rv3654c-like"/>
</dbReference>
<gene>
    <name evidence="2" type="ORF">RN606_01430</name>
    <name evidence="3" type="ORF">RN607_01705</name>
</gene>
<accession>A0AA96J896</accession>
<keyword evidence="2" id="KW-0347">Helicase</keyword>
<accession>A0AA96FDZ5</accession>
<keyword evidence="2" id="KW-0067">ATP-binding</keyword>
<organism evidence="2 4">
    <name type="scientific">Demequina capsici</name>
    <dbReference type="NCBI Taxonomy" id="3075620"/>
    <lineage>
        <taxon>Bacteria</taxon>
        <taxon>Bacillati</taxon>
        <taxon>Actinomycetota</taxon>
        <taxon>Actinomycetes</taxon>
        <taxon>Micrococcales</taxon>
        <taxon>Demequinaceae</taxon>
        <taxon>Demequina</taxon>
    </lineage>
</organism>
<keyword evidence="1" id="KW-0472">Membrane</keyword>
<dbReference type="Proteomes" id="UP001303408">
    <property type="component" value="Chromosome"/>
</dbReference>
<sequence>MGRRDAGSAVPIVVGLVAVAVALAVAIATLAGAAVREARAQAVADVVALQAAQAQRQSGQGCARAARVTSANGAAVVSCHAAGVGDVTVAIQVGSGLFAARASARAGPAFADRQSDAW</sequence>
<evidence type="ECO:0000313" key="3">
    <source>
        <dbReference type="EMBL" id="WNM27745.1"/>
    </source>
</evidence>
<dbReference type="NCBIfam" id="TIGR03816">
    <property type="entry name" value="tadE_like_DECH"/>
    <property type="match status" value="1"/>
</dbReference>
<dbReference type="Proteomes" id="UP001304125">
    <property type="component" value="Chromosome"/>
</dbReference>
<evidence type="ECO:0000256" key="1">
    <source>
        <dbReference type="SAM" id="Phobius"/>
    </source>
</evidence>
<proteinExistence type="predicted"/>
<dbReference type="GO" id="GO:0004386">
    <property type="term" value="F:helicase activity"/>
    <property type="evidence" value="ECO:0007669"/>
    <property type="project" value="UniProtKB-KW"/>
</dbReference>
<feature type="transmembrane region" description="Helical" evidence="1">
    <location>
        <begin position="12"/>
        <end position="35"/>
    </location>
</feature>
<evidence type="ECO:0000313" key="2">
    <source>
        <dbReference type="EMBL" id="WNM24838.1"/>
    </source>
</evidence>
<keyword evidence="2" id="KW-0547">Nucleotide-binding</keyword>
<dbReference type="RefSeq" id="WP_313499191.1">
    <property type="nucleotide sequence ID" value="NZ_CP134879.1"/>
</dbReference>
<dbReference type="KEGG" id="dcp:RN607_01705"/>
<dbReference type="EMBL" id="CP134879">
    <property type="protein sequence ID" value="WNM24838.1"/>
    <property type="molecule type" value="Genomic_DNA"/>
</dbReference>
<evidence type="ECO:0000313" key="4">
    <source>
        <dbReference type="Proteomes" id="UP001304125"/>
    </source>
</evidence>
<reference evidence="2 4" key="1">
    <citation type="submission" date="2023-09" db="EMBL/GenBank/DDBJ databases">
        <title>Demequina sp. a novel bacteria isolated from Capsicum annuum.</title>
        <authorList>
            <person name="Humaira Z."/>
            <person name="Lee J."/>
            <person name="Cho D."/>
        </authorList>
    </citation>
    <scope>NUCLEOTIDE SEQUENCE [LARGE SCALE GENOMIC DNA]</scope>
    <source>
        <strain evidence="2 4">OYTSA14</strain>
        <strain evidence="3">PMTSA13</strain>
    </source>
</reference>
<protein>
    <submittedName>
        <fullName evidence="2">Helicase</fullName>
    </submittedName>
</protein>